<dbReference type="EMBL" id="AFGF01000017">
    <property type="protein sequence ID" value="EGO65586.1"/>
    <property type="molecule type" value="Genomic_DNA"/>
</dbReference>
<dbReference type="AlphaFoldDB" id="F7NF25"/>
<accession>F7NF25</accession>
<proteinExistence type="predicted"/>
<keyword evidence="2" id="KW-1185">Reference proteome</keyword>
<reference evidence="1 2" key="1">
    <citation type="journal article" date="2011" name="EMBO J.">
        <title>Structural diversity of bacterial flagellar motors.</title>
        <authorList>
            <person name="Chen S."/>
            <person name="Beeby M."/>
            <person name="Murphy G.E."/>
            <person name="Leadbetter J.R."/>
            <person name="Hendrixson D.R."/>
            <person name="Briegel A."/>
            <person name="Li Z."/>
            <person name="Shi J."/>
            <person name="Tocheva E.I."/>
            <person name="Muller A."/>
            <person name="Dobro M.J."/>
            <person name="Jensen G.J."/>
        </authorList>
    </citation>
    <scope>NUCLEOTIDE SEQUENCE [LARGE SCALE GENOMIC DNA]</scope>
    <source>
        <strain evidence="1 2">DSM 6540</strain>
    </source>
</reference>
<comment type="caution">
    <text evidence="1">The sequence shown here is derived from an EMBL/GenBank/DDBJ whole genome shotgun (WGS) entry which is preliminary data.</text>
</comment>
<protein>
    <submittedName>
        <fullName evidence="1">Uncharacterized protein</fullName>
    </submittedName>
</protein>
<organism evidence="1 2">
    <name type="scientific">Acetonema longum DSM 6540</name>
    <dbReference type="NCBI Taxonomy" id="1009370"/>
    <lineage>
        <taxon>Bacteria</taxon>
        <taxon>Bacillati</taxon>
        <taxon>Bacillota</taxon>
        <taxon>Negativicutes</taxon>
        <taxon>Acetonemataceae</taxon>
        <taxon>Acetonema</taxon>
    </lineage>
</organism>
<name>F7NF25_9FIRM</name>
<sequence length="40" mass="4411">MFYGRKAATLQTSILVKGLGIKLPSMAEMKFPGQSPMLIR</sequence>
<dbReference type="Proteomes" id="UP000003240">
    <property type="component" value="Unassembled WGS sequence"/>
</dbReference>
<evidence type="ECO:0000313" key="1">
    <source>
        <dbReference type="EMBL" id="EGO65586.1"/>
    </source>
</evidence>
<evidence type="ECO:0000313" key="2">
    <source>
        <dbReference type="Proteomes" id="UP000003240"/>
    </source>
</evidence>
<gene>
    <name evidence="1" type="ORF">ALO_03226</name>
</gene>